<dbReference type="PROSITE" id="PS00018">
    <property type="entry name" value="EF_HAND_1"/>
    <property type="match status" value="1"/>
</dbReference>
<reference evidence="4" key="1">
    <citation type="submission" date="2023-01" db="EMBL/GenBank/DDBJ databases">
        <title>Genome assembly of the deep-sea coral Lophelia pertusa.</title>
        <authorList>
            <person name="Herrera S."/>
            <person name="Cordes E."/>
        </authorList>
    </citation>
    <scope>NUCLEOTIDE SEQUENCE</scope>
    <source>
        <strain evidence="4">USNM1676648</strain>
        <tissue evidence="4">Polyp</tissue>
    </source>
</reference>
<keyword evidence="5" id="KW-1185">Reference proteome</keyword>
<dbReference type="EMBL" id="MU827315">
    <property type="protein sequence ID" value="KAJ7358820.1"/>
    <property type="molecule type" value="Genomic_DNA"/>
</dbReference>
<accession>A0A9W9YP06</accession>
<dbReference type="PROSITE" id="PS50222">
    <property type="entry name" value="EF_HAND_2"/>
    <property type="match status" value="1"/>
</dbReference>
<name>A0A9W9YP06_9CNID</name>
<dbReference type="FunFam" id="1.10.238.10:FF:000178">
    <property type="entry name" value="Calmodulin-2 A"/>
    <property type="match status" value="1"/>
</dbReference>
<proteinExistence type="predicted"/>
<comment type="caution">
    <text evidence="4">The sequence shown here is derived from an EMBL/GenBank/DDBJ whole genome shotgun (WGS) entry which is preliminary data.</text>
</comment>
<feature type="domain" description="EF-hand" evidence="3">
    <location>
        <begin position="1"/>
        <end position="33"/>
    </location>
</feature>
<dbReference type="OrthoDB" id="26525at2759"/>
<dbReference type="CDD" id="cd00051">
    <property type="entry name" value="EFh"/>
    <property type="match status" value="1"/>
</dbReference>
<evidence type="ECO:0000313" key="5">
    <source>
        <dbReference type="Proteomes" id="UP001163046"/>
    </source>
</evidence>
<dbReference type="GO" id="GO:0043226">
    <property type="term" value="C:organelle"/>
    <property type="evidence" value="ECO:0007669"/>
    <property type="project" value="UniProtKB-ARBA"/>
</dbReference>
<dbReference type="AlphaFoldDB" id="A0A9W9YP06"/>
<dbReference type="GO" id="GO:0005509">
    <property type="term" value="F:calcium ion binding"/>
    <property type="evidence" value="ECO:0007669"/>
    <property type="project" value="InterPro"/>
</dbReference>
<keyword evidence="2" id="KW-0106">Calcium</keyword>
<protein>
    <recommendedName>
        <fullName evidence="3">EF-hand domain-containing protein</fullName>
    </recommendedName>
</protein>
<evidence type="ECO:0000256" key="1">
    <source>
        <dbReference type="ARBA" id="ARBA00022737"/>
    </source>
</evidence>
<dbReference type="InterPro" id="IPR002048">
    <property type="entry name" value="EF_hand_dom"/>
</dbReference>
<dbReference type="Pfam" id="PF13499">
    <property type="entry name" value="EF-hand_7"/>
    <property type="match status" value="1"/>
</dbReference>
<dbReference type="Proteomes" id="UP001163046">
    <property type="component" value="Unassembled WGS sequence"/>
</dbReference>
<sequence>MKYVEAFKCFDLNENGHLSTKELKYAMRMLGLNPTDIEVQELVNSLDYDGKGSRNVNGKVLWEVEREQGRKTKTQLVTSSKRI</sequence>
<gene>
    <name evidence="4" type="ORF">OS493_021609</name>
</gene>
<dbReference type="InterPro" id="IPR011992">
    <property type="entry name" value="EF-hand-dom_pair"/>
</dbReference>
<dbReference type="InterPro" id="IPR018247">
    <property type="entry name" value="EF_Hand_1_Ca_BS"/>
</dbReference>
<organism evidence="4 5">
    <name type="scientific">Desmophyllum pertusum</name>
    <dbReference type="NCBI Taxonomy" id="174260"/>
    <lineage>
        <taxon>Eukaryota</taxon>
        <taxon>Metazoa</taxon>
        <taxon>Cnidaria</taxon>
        <taxon>Anthozoa</taxon>
        <taxon>Hexacorallia</taxon>
        <taxon>Scleractinia</taxon>
        <taxon>Caryophylliina</taxon>
        <taxon>Caryophylliidae</taxon>
        <taxon>Desmophyllum</taxon>
    </lineage>
</organism>
<keyword evidence="1" id="KW-0677">Repeat</keyword>
<dbReference type="Gene3D" id="1.10.238.10">
    <property type="entry name" value="EF-hand"/>
    <property type="match status" value="1"/>
</dbReference>
<evidence type="ECO:0000256" key="2">
    <source>
        <dbReference type="ARBA" id="ARBA00022837"/>
    </source>
</evidence>
<evidence type="ECO:0000259" key="3">
    <source>
        <dbReference type="PROSITE" id="PS50222"/>
    </source>
</evidence>
<evidence type="ECO:0000313" key="4">
    <source>
        <dbReference type="EMBL" id="KAJ7358820.1"/>
    </source>
</evidence>
<dbReference type="SUPFAM" id="SSF47473">
    <property type="entry name" value="EF-hand"/>
    <property type="match status" value="1"/>
</dbReference>